<evidence type="ECO:0000313" key="1">
    <source>
        <dbReference type="EMBL" id="KAJ8736304.1"/>
    </source>
</evidence>
<accession>A0ACC2R8C9</accession>
<proteinExistence type="predicted"/>
<gene>
    <name evidence="1" type="ORF">PYW08_006960</name>
</gene>
<sequence length="1319" mass="149408">MATNFLTSIPKLKGRENYDEWAFAAENLLILEGVADCIKQEKPPATATAVAEDAKAKAKLILTIDPSLYVHIKEAKSTKDLWQKLKSMFDDSGFSRRITLLRNLISIRLDGCDSMTTYITQIIETAQKLAGTGFPVNDEWIGCLLLAGLPDKYFPMIMAIEHSGIAITADVVKTKLIDLSDDGSEAGNAFFNRGQHCHQNRNVGNVSEKNDSSRSNNGGGSSKSNQKKTDKQKIKCYKCKEFGHYKSQCTKEQNQQHVIKKTNAFSAVFLSGNYSKDDFYLDSGASVHLTPDVNIVKNPCFSPQIKEIIAANKSAMPVLCSGDVNIITKTSNGCRYDVTLKEVSCVPNLSTNLISISKLIKNGNSVQFKNDCCYIYNQENSLVGIADEMNGVYKLRLESKQCLFTSPTEDTSSEVWHRRMGHLNMNDLKKMKDGAVMGISYSDKSEINKSTCTVCCEGKQSRLPFGHAGTRSSKPLDVIHADVCGPMEITSIGGSRYFLIFVDDFTRMAFVYFLKVKSEVFKYFKEFKSLVENQQNAKIKIFRTDNGLEFCSNEFENYLKSAGILHQKTNAYTPEQNGMSERINRTIVERARCLLFDAGLDKKFWAEATNTAVYLRNRSVASGLDNKTPYELWMKQKPDLSHIRIFGSPIMVHIPKEKRLKWDSKSKKHILVGFAENVKGYRVYDPVKRNITTSRDVIVHENTERKNIVDDNITVSVGDTIQTDKSGSDVKSSEKEIPKETSQSDECSDISSESEYHNVLTDLDSTLQQTTASEEDDEPEPVITKRIRKPPERYGYTNLCASSSTEVTKDPVTIHEALEGSDRDKWIEAMKEELEAFKENDAWSPVDELPSHKTPVQCKWVFKKKVSSDNSIRYRARLVAKGFTQKPGVDYDETFSPVVRHSTLKMLFALSVQLNLDVTHLDVKTAFLNGFLKEDIYMYQPNIDCNSKKEKVIVKLNRAIYGLKQSSRSWYERVEQCLCEIGFKKSRLEPCVFTKISNDVKLIIALYVDDFFVYCNNKSETEDLVSALSSKFKIKNLGQVQQCLGMRVKIDKKLNIVTLDQEQYIDQLLNKFNMLECKEASTPIECKLDIERSETCDSEIPYQQLIGSLMYLAVLTRPDISFSVSFLSQFNKCHTNVHWKYAKRILRYLKKTKDFCLKYAKGDTELVGYVDADWASNSVDRKSYTGYCFEISGSAISWESRKQRTVALSSMEAEYMAIAEACKEAIYLRMLLCELTGSLHTVKLYNDSQSAQKLVANHVCHRKSKHIDIRYHFVKDVVNDNIISLKYLPTTAMPADVLTKALSPMKHYKCLEGIGMFKC</sequence>
<dbReference type="EMBL" id="CM056778">
    <property type="protein sequence ID" value="KAJ8736304.1"/>
    <property type="molecule type" value="Genomic_DNA"/>
</dbReference>
<reference evidence="1" key="1">
    <citation type="submission" date="2023-03" db="EMBL/GenBank/DDBJ databases">
        <title>Chromosome-level genomes of two armyworms, Mythimna separata and Mythimna loreyi, provide insights into the biosynthesis and reception of sex pheromones.</title>
        <authorList>
            <person name="Zhao H."/>
        </authorList>
    </citation>
    <scope>NUCLEOTIDE SEQUENCE</scope>
    <source>
        <strain evidence="1">BeijingLab</strain>
    </source>
</reference>
<name>A0ACC2R8C9_9NEOP</name>
<evidence type="ECO:0000313" key="2">
    <source>
        <dbReference type="Proteomes" id="UP001231649"/>
    </source>
</evidence>
<comment type="caution">
    <text evidence="1">The sequence shown here is derived from an EMBL/GenBank/DDBJ whole genome shotgun (WGS) entry which is preliminary data.</text>
</comment>
<keyword evidence="2" id="KW-1185">Reference proteome</keyword>
<organism evidence="1 2">
    <name type="scientific">Mythimna loreyi</name>
    <dbReference type="NCBI Taxonomy" id="667449"/>
    <lineage>
        <taxon>Eukaryota</taxon>
        <taxon>Metazoa</taxon>
        <taxon>Ecdysozoa</taxon>
        <taxon>Arthropoda</taxon>
        <taxon>Hexapoda</taxon>
        <taxon>Insecta</taxon>
        <taxon>Pterygota</taxon>
        <taxon>Neoptera</taxon>
        <taxon>Endopterygota</taxon>
        <taxon>Lepidoptera</taxon>
        <taxon>Glossata</taxon>
        <taxon>Ditrysia</taxon>
        <taxon>Noctuoidea</taxon>
        <taxon>Noctuidae</taxon>
        <taxon>Noctuinae</taxon>
        <taxon>Hadenini</taxon>
        <taxon>Mythimna</taxon>
    </lineage>
</organism>
<protein>
    <submittedName>
        <fullName evidence="1">Uncharacterized protein</fullName>
    </submittedName>
</protein>
<dbReference type="Proteomes" id="UP001231649">
    <property type="component" value="Chromosome 2"/>
</dbReference>